<reference evidence="2" key="1">
    <citation type="submission" date="2017-10" db="EMBL/GenBank/DDBJ databases">
        <title>Rapid genome shrinkage in a self-fertile nematode reveals novel sperm competition proteins.</title>
        <authorList>
            <person name="Yin D."/>
            <person name="Schwarz E.M."/>
            <person name="Thomas C.G."/>
            <person name="Felde R.L."/>
            <person name="Korf I.F."/>
            <person name="Cutter A.D."/>
            <person name="Schartner C.M."/>
            <person name="Ralston E.J."/>
            <person name="Meyer B.J."/>
            <person name="Haag E.S."/>
        </authorList>
    </citation>
    <scope>NUCLEOTIDE SEQUENCE [LARGE SCALE GENOMIC DNA]</scope>
    <source>
        <strain evidence="2">JU1422</strain>
    </source>
</reference>
<evidence type="ECO:0000313" key="1">
    <source>
        <dbReference type="EMBL" id="PIC39534.1"/>
    </source>
</evidence>
<proteinExistence type="predicted"/>
<comment type="caution">
    <text evidence="1">The sequence shown here is derived from an EMBL/GenBank/DDBJ whole genome shotgun (WGS) entry which is preliminary data.</text>
</comment>
<accession>A0A2G5UJ12</accession>
<dbReference type="OrthoDB" id="10370718at2759"/>
<sequence length="288" mass="34406">MPKQFLSRNKFCIEQHWKSQKIIVETTEKRVNSNKIIEKLLTIFERKDITVEEFMIGDNFMELAHRRNQNLDPKKLMEVAFQFLKVVEEKGITLRINHLRVQYPVEDPLEFLKNFDPLSMKSIMMAGHTHWGDEEAFSELMEVPQWPNLKILAIEPMIRAELGRFHGVDSLCLVFQHLEPVWIADLIKNFLTKQPSPRTCFIIKGLQIFEKESFLRTVIQEFFGENHRFQYDPDRQLFVLPFNKQWMFAVFQKRERLCGGFKLRVQDLAYNQFILRLGSYSPFFFHEL</sequence>
<protein>
    <recommendedName>
        <fullName evidence="3">DUF38 domain-containing protein</fullName>
    </recommendedName>
</protein>
<gene>
    <name evidence="1" type="primary">Cnig_chr_III.g11190</name>
    <name evidence="1" type="ORF">B9Z55_011190</name>
</gene>
<keyword evidence="2" id="KW-1185">Reference proteome</keyword>
<evidence type="ECO:0008006" key="3">
    <source>
        <dbReference type="Google" id="ProtNLM"/>
    </source>
</evidence>
<dbReference type="AlphaFoldDB" id="A0A2G5UJ12"/>
<name>A0A2G5UJ12_9PELO</name>
<evidence type="ECO:0000313" key="2">
    <source>
        <dbReference type="Proteomes" id="UP000230233"/>
    </source>
</evidence>
<dbReference type="Proteomes" id="UP000230233">
    <property type="component" value="Chromosome III"/>
</dbReference>
<dbReference type="EMBL" id="PDUG01000003">
    <property type="protein sequence ID" value="PIC39534.1"/>
    <property type="molecule type" value="Genomic_DNA"/>
</dbReference>
<organism evidence="1 2">
    <name type="scientific">Caenorhabditis nigoni</name>
    <dbReference type="NCBI Taxonomy" id="1611254"/>
    <lineage>
        <taxon>Eukaryota</taxon>
        <taxon>Metazoa</taxon>
        <taxon>Ecdysozoa</taxon>
        <taxon>Nematoda</taxon>
        <taxon>Chromadorea</taxon>
        <taxon>Rhabditida</taxon>
        <taxon>Rhabditina</taxon>
        <taxon>Rhabditomorpha</taxon>
        <taxon>Rhabditoidea</taxon>
        <taxon>Rhabditidae</taxon>
        <taxon>Peloderinae</taxon>
        <taxon>Caenorhabditis</taxon>
    </lineage>
</organism>